<accession>A0A7S0G4P7</accession>
<proteinExistence type="predicted"/>
<sequence length="289" mass="33419">MNEIHSIASRYWTAPFSSAIKSRFDLPRAVGHRTGAKDVTHLCTMSTEAEKFLALTFRVAHQPEGEPMEPELHVIDPGKRAFSELPGERGEITHERRTRKVGHVSAVRLRTLGLEKAAMEKMSFRPMHYLQRNPSLIAGMLHGLLDGEIKVQLFPAAYYKTLNKGSLPAFYAKFLAPLREREGCAIVLKPKEIVDASALLSFVPHDERLFYLYEYERVYYEQCEYGFKLRKKKQEKEKRKSVDEKLAEQAVRKRKPSISHTHMRVAEAIHETEKLDLQMREKAFRRAPR</sequence>
<dbReference type="AlphaFoldDB" id="A0A7S0G4P7"/>
<evidence type="ECO:0000313" key="2">
    <source>
        <dbReference type="EMBL" id="CAD8395453.1"/>
    </source>
</evidence>
<organism evidence="2">
    <name type="scientific">Rhodosorus marinus</name>
    <dbReference type="NCBI Taxonomy" id="101924"/>
    <lineage>
        <taxon>Eukaryota</taxon>
        <taxon>Rhodophyta</taxon>
        <taxon>Stylonematophyceae</taxon>
        <taxon>Stylonematales</taxon>
        <taxon>Stylonemataceae</taxon>
        <taxon>Rhodosorus</taxon>
    </lineage>
</organism>
<protein>
    <submittedName>
        <fullName evidence="2">Uncharacterized protein</fullName>
    </submittedName>
</protein>
<feature type="region of interest" description="Disordered" evidence="1">
    <location>
        <begin position="238"/>
        <end position="261"/>
    </location>
</feature>
<feature type="compositionally biased region" description="Basic and acidic residues" evidence="1">
    <location>
        <begin position="238"/>
        <end position="251"/>
    </location>
</feature>
<reference evidence="2" key="1">
    <citation type="submission" date="2021-01" db="EMBL/GenBank/DDBJ databases">
        <authorList>
            <person name="Corre E."/>
            <person name="Pelletier E."/>
            <person name="Niang G."/>
            <person name="Scheremetjew M."/>
            <person name="Finn R."/>
            <person name="Kale V."/>
            <person name="Holt S."/>
            <person name="Cochrane G."/>
            <person name="Meng A."/>
            <person name="Brown T."/>
            <person name="Cohen L."/>
        </authorList>
    </citation>
    <scope>NUCLEOTIDE SEQUENCE</scope>
    <source>
        <strain evidence="2">UTEX LB 2760</strain>
    </source>
</reference>
<evidence type="ECO:0000256" key="1">
    <source>
        <dbReference type="SAM" id="MobiDB-lite"/>
    </source>
</evidence>
<name>A0A7S0G4P7_9RHOD</name>
<dbReference type="EMBL" id="HBEK01009932">
    <property type="protein sequence ID" value="CAD8395453.1"/>
    <property type="molecule type" value="Transcribed_RNA"/>
</dbReference>
<feature type="compositionally biased region" description="Basic residues" evidence="1">
    <location>
        <begin position="252"/>
        <end position="261"/>
    </location>
</feature>
<gene>
    <name evidence="2" type="ORF">RMAR0315_LOCUS5439</name>
</gene>